<accession>A0A6G0WP41</accession>
<keyword evidence="3" id="KW-1185">Reference proteome</keyword>
<gene>
    <name evidence="2" type="ORF">Ae201684_013107</name>
</gene>
<evidence type="ECO:0000313" key="2">
    <source>
        <dbReference type="EMBL" id="KAF0729129.1"/>
    </source>
</evidence>
<name>A0A6G0WP41_9STRA</name>
<dbReference type="AlphaFoldDB" id="A0A6G0WP41"/>
<dbReference type="Proteomes" id="UP000481153">
    <property type="component" value="Unassembled WGS sequence"/>
</dbReference>
<reference evidence="2 3" key="1">
    <citation type="submission" date="2019-07" db="EMBL/GenBank/DDBJ databases">
        <title>Genomics analysis of Aphanomyces spp. identifies a new class of oomycete effector associated with host adaptation.</title>
        <authorList>
            <person name="Gaulin E."/>
        </authorList>
    </citation>
    <scope>NUCLEOTIDE SEQUENCE [LARGE SCALE GENOMIC DNA]</scope>
    <source>
        <strain evidence="2 3">ATCC 201684</strain>
    </source>
</reference>
<sequence length="197" mass="21051">MNVIAFFSTLALFALSASPVNGLTAVQTQMKLWVNCAAGRAAKQLHLIPVNAVEDSRLLARFLAASKATESAKVADELSVASWTTLPTNERAGWLQHAAQQNRLRAVESDPTDTSKIYLSVASTTSSFSILCANPPLCMHRINVSEATATALDSPFALLSPSETTTYLNNSLLNGAVRSALLSVEESPVLLLEFQTS</sequence>
<evidence type="ECO:0008006" key="4">
    <source>
        <dbReference type="Google" id="ProtNLM"/>
    </source>
</evidence>
<feature type="signal peptide" evidence="1">
    <location>
        <begin position="1"/>
        <end position="22"/>
    </location>
</feature>
<dbReference type="VEuPathDB" id="FungiDB:AeMF1_012095"/>
<feature type="chain" id="PRO_5026088204" description="SCP domain-containing protein" evidence="1">
    <location>
        <begin position="23"/>
        <end position="197"/>
    </location>
</feature>
<keyword evidence="1" id="KW-0732">Signal</keyword>
<organism evidence="2 3">
    <name type="scientific">Aphanomyces euteiches</name>
    <dbReference type="NCBI Taxonomy" id="100861"/>
    <lineage>
        <taxon>Eukaryota</taxon>
        <taxon>Sar</taxon>
        <taxon>Stramenopiles</taxon>
        <taxon>Oomycota</taxon>
        <taxon>Saprolegniomycetes</taxon>
        <taxon>Saprolegniales</taxon>
        <taxon>Verrucalvaceae</taxon>
        <taxon>Aphanomyces</taxon>
    </lineage>
</organism>
<protein>
    <recommendedName>
        <fullName evidence="4">SCP domain-containing protein</fullName>
    </recommendedName>
</protein>
<evidence type="ECO:0000313" key="3">
    <source>
        <dbReference type="Proteomes" id="UP000481153"/>
    </source>
</evidence>
<dbReference type="EMBL" id="VJMJ01000167">
    <property type="protein sequence ID" value="KAF0729129.1"/>
    <property type="molecule type" value="Genomic_DNA"/>
</dbReference>
<comment type="caution">
    <text evidence="2">The sequence shown here is derived from an EMBL/GenBank/DDBJ whole genome shotgun (WGS) entry which is preliminary data.</text>
</comment>
<evidence type="ECO:0000256" key="1">
    <source>
        <dbReference type="SAM" id="SignalP"/>
    </source>
</evidence>
<proteinExistence type="predicted"/>